<evidence type="ECO:0000313" key="2">
    <source>
        <dbReference type="Proteomes" id="UP001151760"/>
    </source>
</evidence>
<organism evidence="1 2">
    <name type="scientific">Tanacetum coccineum</name>
    <dbReference type="NCBI Taxonomy" id="301880"/>
    <lineage>
        <taxon>Eukaryota</taxon>
        <taxon>Viridiplantae</taxon>
        <taxon>Streptophyta</taxon>
        <taxon>Embryophyta</taxon>
        <taxon>Tracheophyta</taxon>
        <taxon>Spermatophyta</taxon>
        <taxon>Magnoliopsida</taxon>
        <taxon>eudicotyledons</taxon>
        <taxon>Gunneridae</taxon>
        <taxon>Pentapetalae</taxon>
        <taxon>asterids</taxon>
        <taxon>campanulids</taxon>
        <taxon>Asterales</taxon>
        <taxon>Asteraceae</taxon>
        <taxon>Asteroideae</taxon>
        <taxon>Anthemideae</taxon>
        <taxon>Anthemidinae</taxon>
        <taxon>Tanacetum</taxon>
    </lineage>
</organism>
<reference evidence="1" key="1">
    <citation type="journal article" date="2022" name="Int. J. Mol. Sci.">
        <title>Draft Genome of Tanacetum Coccineum: Genomic Comparison of Closely Related Tanacetum-Family Plants.</title>
        <authorList>
            <person name="Yamashiro T."/>
            <person name="Shiraishi A."/>
            <person name="Nakayama K."/>
            <person name="Satake H."/>
        </authorList>
    </citation>
    <scope>NUCLEOTIDE SEQUENCE</scope>
</reference>
<name>A0ABQ5CUI3_9ASTR</name>
<keyword evidence="2" id="KW-1185">Reference proteome</keyword>
<protein>
    <submittedName>
        <fullName evidence="1">Uncharacterized protein</fullName>
    </submittedName>
</protein>
<accession>A0ABQ5CUI3</accession>
<sequence>MSVSDLSLPPNQSLHYDINDQEDLLQIDEDAMEEIGHSWRFAKILGKQARWSSGKENCGMMNFNSKSLLVFATDKIEILTGQGFDEMNK</sequence>
<comment type="caution">
    <text evidence="1">The sequence shown here is derived from an EMBL/GenBank/DDBJ whole genome shotgun (WGS) entry which is preliminary data.</text>
</comment>
<proteinExistence type="predicted"/>
<evidence type="ECO:0000313" key="1">
    <source>
        <dbReference type="EMBL" id="GJT30394.1"/>
    </source>
</evidence>
<gene>
    <name evidence="1" type="ORF">Tco_0910669</name>
</gene>
<dbReference type="Proteomes" id="UP001151760">
    <property type="component" value="Unassembled WGS sequence"/>
</dbReference>
<dbReference type="EMBL" id="BQNB010014622">
    <property type="protein sequence ID" value="GJT30394.1"/>
    <property type="molecule type" value="Genomic_DNA"/>
</dbReference>
<reference evidence="1" key="2">
    <citation type="submission" date="2022-01" db="EMBL/GenBank/DDBJ databases">
        <authorList>
            <person name="Yamashiro T."/>
            <person name="Shiraishi A."/>
            <person name="Satake H."/>
            <person name="Nakayama K."/>
        </authorList>
    </citation>
    <scope>NUCLEOTIDE SEQUENCE</scope>
</reference>